<reference evidence="1 2" key="1">
    <citation type="submission" date="2020-06" db="EMBL/GenBank/DDBJ databases">
        <title>Genome mining for natural products.</title>
        <authorList>
            <person name="Zhang B."/>
            <person name="Shi J."/>
            <person name="Ge H."/>
        </authorList>
    </citation>
    <scope>NUCLEOTIDE SEQUENCE [LARGE SCALE GENOMIC DNA]</scope>
    <source>
        <strain evidence="1 2">NA02069</strain>
    </source>
</reference>
<accession>A0A7I0NT42</accession>
<organism evidence="1 2">
    <name type="scientific">Streptomyces chartreusis</name>
    <dbReference type="NCBI Taxonomy" id="1969"/>
    <lineage>
        <taxon>Bacteria</taxon>
        <taxon>Bacillati</taxon>
        <taxon>Actinomycetota</taxon>
        <taxon>Actinomycetes</taxon>
        <taxon>Kitasatosporales</taxon>
        <taxon>Streptomycetaceae</taxon>
        <taxon>Streptomyces</taxon>
    </lineage>
</organism>
<sequence>MNRQTSTDRICLALPTNRACTDAIVGLGEEAAYAARTFGTEVHLLILDSCDETTRAEHARVVAGLPATPNVIVHHLDEARQRDFLRRAIQRSDVAVPKRLLGLMLPAALSYGACTNRAFLIASALGCRSVHRRDSDCTYQVLDGEQVFPIHHELSSLGKPAAEASPAVTETVLAAGQDHRPVSMVGASFIGEPSVDIAEIEQLDPGVYHDVVSLWAPTEWSDEQKEQLVEESFKGAGTTPFTADHSTLTLVDPMRVDMSNIAFDHDVYERVPLPPATDTIGSDYFLIHLVHDAALPGVLHNRHVENFYTPFRRTDAGFRAYQMRFVKFLLSMLYFNDVYERMGAAGAALLDEREHVRGDVIAGFLRDSAALDRAENIWRLDRVSTSYRKLGGRYATFADRMDARRDQLLDEARRDTEDFALLIDAWPALVRAARETGLGSADA</sequence>
<dbReference type="Proteomes" id="UP000509418">
    <property type="component" value="Chromosome"/>
</dbReference>
<protein>
    <recommendedName>
        <fullName evidence="3">Glycosyltransferase family 2 protein</fullName>
    </recommendedName>
</protein>
<dbReference type="InterPro" id="IPR046238">
    <property type="entry name" value="DUF6271"/>
</dbReference>
<gene>
    <name evidence="1" type="ORF">HUT05_01915</name>
</gene>
<dbReference type="RefSeq" id="WP_176573916.1">
    <property type="nucleotide sequence ID" value="NZ_CBDRGH010000018.1"/>
</dbReference>
<evidence type="ECO:0000313" key="1">
    <source>
        <dbReference type="EMBL" id="QKZ16235.1"/>
    </source>
</evidence>
<evidence type="ECO:0008006" key="3">
    <source>
        <dbReference type="Google" id="ProtNLM"/>
    </source>
</evidence>
<dbReference type="AlphaFoldDB" id="A0A7I0NT42"/>
<proteinExistence type="predicted"/>
<dbReference type="Pfam" id="PF19787">
    <property type="entry name" value="DUF6271"/>
    <property type="match status" value="1"/>
</dbReference>
<evidence type="ECO:0000313" key="2">
    <source>
        <dbReference type="Proteomes" id="UP000509418"/>
    </source>
</evidence>
<name>A0A7I0NT42_STRCX</name>
<keyword evidence="2" id="KW-1185">Reference proteome</keyword>
<dbReference type="EMBL" id="CP056041">
    <property type="protein sequence ID" value="QKZ16235.1"/>
    <property type="molecule type" value="Genomic_DNA"/>
</dbReference>